<dbReference type="KEGG" id="dalk:DSCA_36640"/>
<sequence>MIKSKSDTAEVKNDLKTCDKKEYRCPVCNRLLMRGNVVEIETRCPKCKKIITIHK</sequence>
<keyword evidence="2" id="KW-1185">Reference proteome</keyword>
<dbReference type="Proteomes" id="UP000427906">
    <property type="component" value="Chromosome"/>
</dbReference>
<evidence type="ECO:0000313" key="2">
    <source>
        <dbReference type="Proteomes" id="UP000427906"/>
    </source>
</evidence>
<evidence type="ECO:0008006" key="3">
    <source>
        <dbReference type="Google" id="ProtNLM"/>
    </source>
</evidence>
<accession>A0A5K7YTX1</accession>
<protein>
    <recommendedName>
        <fullName evidence="3">Mu-like prophage protein Com</fullName>
    </recommendedName>
</protein>
<organism evidence="1 2">
    <name type="scientific">Desulfosarcina alkanivorans</name>
    <dbReference type="NCBI Taxonomy" id="571177"/>
    <lineage>
        <taxon>Bacteria</taxon>
        <taxon>Pseudomonadati</taxon>
        <taxon>Thermodesulfobacteriota</taxon>
        <taxon>Desulfobacteria</taxon>
        <taxon>Desulfobacterales</taxon>
        <taxon>Desulfosarcinaceae</taxon>
        <taxon>Desulfosarcina</taxon>
    </lineage>
</organism>
<proteinExistence type="predicted"/>
<dbReference type="EMBL" id="AP021874">
    <property type="protein sequence ID" value="BBO69734.1"/>
    <property type="molecule type" value="Genomic_DNA"/>
</dbReference>
<dbReference type="InterPro" id="IPR019294">
    <property type="entry name" value="Translation_reg_Com"/>
</dbReference>
<dbReference type="RefSeq" id="WP_155317745.1">
    <property type="nucleotide sequence ID" value="NZ_AP021874.1"/>
</dbReference>
<evidence type="ECO:0000313" key="1">
    <source>
        <dbReference type="EMBL" id="BBO69734.1"/>
    </source>
</evidence>
<name>A0A5K7YTX1_9BACT</name>
<gene>
    <name evidence="1" type="ORF">DSCA_36640</name>
</gene>
<reference evidence="1 2" key="1">
    <citation type="submission" date="2019-11" db="EMBL/GenBank/DDBJ databases">
        <title>Comparative genomics of hydrocarbon-degrading Desulfosarcina strains.</title>
        <authorList>
            <person name="Watanabe M."/>
            <person name="Kojima H."/>
            <person name="Fukui M."/>
        </authorList>
    </citation>
    <scope>NUCLEOTIDE SEQUENCE [LARGE SCALE GENOMIC DNA]</scope>
    <source>
        <strain evidence="1 2">PL12</strain>
    </source>
</reference>
<dbReference type="Pfam" id="PF10122">
    <property type="entry name" value="Zn_ribbon_Com"/>
    <property type="match status" value="1"/>
</dbReference>
<dbReference type="OrthoDB" id="2066462at2"/>
<dbReference type="AlphaFoldDB" id="A0A5K7YTX1"/>